<dbReference type="SUPFAM" id="SSF46785">
    <property type="entry name" value="Winged helix' DNA-binding domain"/>
    <property type="match status" value="2"/>
</dbReference>
<dbReference type="EMBL" id="JBHSQW010000004">
    <property type="protein sequence ID" value="MFC5992988.1"/>
    <property type="molecule type" value="Genomic_DNA"/>
</dbReference>
<dbReference type="PANTHER" id="PTHR30154">
    <property type="entry name" value="LEUCINE-RESPONSIVE REGULATORY PROTEIN"/>
    <property type="match status" value="1"/>
</dbReference>
<gene>
    <name evidence="5" type="ORF">ACFQE5_02040</name>
</gene>
<sequence>MITRPSVRFVPDQRAVRAAEDGEGDRLSGVLDALDRRIVGALQIDGRASWARIAQVLGEPEGVIDRRGRALLAAGTVRVTGVPAPTAGTIVALRCAPGQERLAALALANRSDTRYAHVLAGPLGCLAEIDCAPSRLSGLLAGELAQLPGLVEVNAWTVLRYVRTSVQWQPGLLSAEEREALTEFDPPPPYAPFGELKRANRLDRMLLVSLARDARRTVTELAAATGLSTTAVHRRVERLRREGRLLVRTIIDPARLGFVVRAMVSVRCAPRDVDAVAAGLRREPWVRYASCISGDRQFVAEVAVPGVDALHDFLTAAPWLARVAAVESALIVGTVKRGGLFTLPEEH</sequence>
<evidence type="ECO:0000256" key="1">
    <source>
        <dbReference type="ARBA" id="ARBA00023015"/>
    </source>
</evidence>
<feature type="domain" description="HTH asnC-type" evidence="4">
    <location>
        <begin position="201"/>
        <end position="259"/>
    </location>
</feature>
<evidence type="ECO:0000313" key="6">
    <source>
        <dbReference type="Proteomes" id="UP001596302"/>
    </source>
</evidence>
<keyword evidence="6" id="KW-1185">Reference proteome</keyword>
<reference evidence="6" key="1">
    <citation type="journal article" date="2019" name="Int. J. Syst. Evol. Microbiol.">
        <title>The Global Catalogue of Microorganisms (GCM) 10K type strain sequencing project: providing services to taxonomists for standard genome sequencing and annotation.</title>
        <authorList>
            <consortium name="The Broad Institute Genomics Platform"/>
            <consortium name="The Broad Institute Genome Sequencing Center for Infectious Disease"/>
            <person name="Wu L."/>
            <person name="Ma J."/>
        </authorList>
    </citation>
    <scope>NUCLEOTIDE SEQUENCE [LARGE SCALE GENOMIC DNA]</scope>
    <source>
        <strain evidence="6">CCM 8391</strain>
    </source>
</reference>
<evidence type="ECO:0000259" key="4">
    <source>
        <dbReference type="PROSITE" id="PS50956"/>
    </source>
</evidence>
<keyword evidence="2" id="KW-0238">DNA-binding</keyword>
<proteinExistence type="predicted"/>
<dbReference type="Proteomes" id="UP001596302">
    <property type="component" value="Unassembled WGS sequence"/>
</dbReference>
<dbReference type="PRINTS" id="PR00033">
    <property type="entry name" value="HTHASNC"/>
</dbReference>
<dbReference type="InterPro" id="IPR011991">
    <property type="entry name" value="ArsR-like_HTH"/>
</dbReference>
<comment type="caution">
    <text evidence="5">The sequence shown here is derived from an EMBL/GenBank/DDBJ whole genome shotgun (WGS) entry which is preliminary data.</text>
</comment>
<evidence type="ECO:0000256" key="2">
    <source>
        <dbReference type="ARBA" id="ARBA00023125"/>
    </source>
</evidence>
<dbReference type="CDD" id="cd00090">
    <property type="entry name" value="HTH_ARSR"/>
    <property type="match status" value="1"/>
</dbReference>
<organism evidence="5 6">
    <name type="scientific">Pseudonocardia hispaniensis</name>
    <dbReference type="NCBI Taxonomy" id="904933"/>
    <lineage>
        <taxon>Bacteria</taxon>
        <taxon>Bacillati</taxon>
        <taxon>Actinomycetota</taxon>
        <taxon>Actinomycetes</taxon>
        <taxon>Pseudonocardiales</taxon>
        <taxon>Pseudonocardiaceae</taxon>
        <taxon>Pseudonocardia</taxon>
    </lineage>
</organism>
<dbReference type="Pfam" id="PF13404">
    <property type="entry name" value="HTH_AsnC-type"/>
    <property type="match status" value="2"/>
</dbReference>
<dbReference type="Pfam" id="PF01037">
    <property type="entry name" value="AsnC_trans_reg"/>
    <property type="match status" value="1"/>
</dbReference>
<dbReference type="PROSITE" id="PS50956">
    <property type="entry name" value="HTH_ASNC_2"/>
    <property type="match status" value="1"/>
</dbReference>
<dbReference type="PANTHER" id="PTHR30154:SF34">
    <property type="entry name" value="TRANSCRIPTIONAL REGULATOR AZLB"/>
    <property type="match status" value="1"/>
</dbReference>
<dbReference type="Gene3D" id="3.30.70.920">
    <property type="match status" value="1"/>
</dbReference>
<dbReference type="InterPro" id="IPR036390">
    <property type="entry name" value="WH_DNA-bd_sf"/>
</dbReference>
<keyword evidence="1" id="KW-0805">Transcription regulation</keyword>
<dbReference type="PROSITE" id="PS00519">
    <property type="entry name" value="HTH_ASNC_1"/>
    <property type="match status" value="1"/>
</dbReference>
<protein>
    <submittedName>
        <fullName evidence="5">Lrp/AsnC family transcriptional regulator</fullName>
    </submittedName>
</protein>
<evidence type="ECO:0000313" key="5">
    <source>
        <dbReference type="EMBL" id="MFC5992988.1"/>
    </source>
</evidence>
<dbReference type="InterPro" id="IPR011008">
    <property type="entry name" value="Dimeric_a/b-barrel"/>
</dbReference>
<name>A0ABW1IWX6_9PSEU</name>
<dbReference type="InterPro" id="IPR019885">
    <property type="entry name" value="Tscrpt_reg_HTH_AsnC-type_CS"/>
</dbReference>
<keyword evidence="3" id="KW-0804">Transcription</keyword>
<dbReference type="InterPro" id="IPR036388">
    <property type="entry name" value="WH-like_DNA-bd_sf"/>
</dbReference>
<accession>A0ABW1IWX6</accession>
<dbReference type="InterPro" id="IPR019888">
    <property type="entry name" value="Tscrpt_reg_AsnC-like"/>
</dbReference>
<dbReference type="SUPFAM" id="SSF54909">
    <property type="entry name" value="Dimeric alpha+beta barrel"/>
    <property type="match status" value="1"/>
</dbReference>
<dbReference type="InterPro" id="IPR000485">
    <property type="entry name" value="AsnC-type_HTH_dom"/>
</dbReference>
<evidence type="ECO:0000256" key="3">
    <source>
        <dbReference type="ARBA" id="ARBA00023163"/>
    </source>
</evidence>
<dbReference type="InterPro" id="IPR019887">
    <property type="entry name" value="Tscrpt_reg_AsnC/Lrp_C"/>
</dbReference>
<dbReference type="SMART" id="SM00344">
    <property type="entry name" value="HTH_ASNC"/>
    <property type="match status" value="2"/>
</dbReference>
<dbReference type="Gene3D" id="1.10.10.10">
    <property type="entry name" value="Winged helix-like DNA-binding domain superfamily/Winged helix DNA-binding domain"/>
    <property type="match status" value="2"/>
</dbReference>